<keyword evidence="7" id="KW-0547">Nucleotide-binding</keyword>
<dbReference type="EMBL" id="CABHNW010000156">
    <property type="protein sequence ID" value="VUX40446.1"/>
    <property type="molecule type" value="Genomic_DNA"/>
</dbReference>
<evidence type="ECO:0000256" key="8">
    <source>
        <dbReference type="ARBA" id="ARBA00022777"/>
    </source>
</evidence>
<dbReference type="SMART" id="SM00388">
    <property type="entry name" value="HisKA"/>
    <property type="match status" value="1"/>
</dbReference>
<dbReference type="GO" id="GO:0005886">
    <property type="term" value="C:plasma membrane"/>
    <property type="evidence" value="ECO:0007669"/>
    <property type="project" value="TreeGrafter"/>
</dbReference>
<reference evidence="16 17" key="1">
    <citation type="submission" date="2019-07" db="EMBL/GenBank/DDBJ databases">
        <authorList>
            <person name="Hibberd C M."/>
            <person name="Gehrig L. J."/>
            <person name="Chang H.-W."/>
            <person name="Venkatesh S."/>
        </authorList>
    </citation>
    <scope>NUCLEOTIDE SEQUENCE [LARGE SCALE GENOMIC DNA]</scope>
    <source>
        <strain evidence="16">Blautia_luti_SSTS_Bg7063</strain>
    </source>
</reference>
<dbReference type="GO" id="GO:0005524">
    <property type="term" value="F:ATP binding"/>
    <property type="evidence" value="ECO:0007669"/>
    <property type="project" value="UniProtKB-KW"/>
</dbReference>
<dbReference type="SUPFAM" id="SSF55874">
    <property type="entry name" value="ATPase domain of HSP90 chaperone/DNA topoisomerase II/histidine kinase"/>
    <property type="match status" value="1"/>
</dbReference>
<evidence type="ECO:0000313" key="16">
    <source>
        <dbReference type="EMBL" id="VUX40446.1"/>
    </source>
</evidence>
<keyword evidence="17" id="KW-1185">Reference proteome</keyword>
<dbReference type="Gene3D" id="1.10.287.130">
    <property type="match status" value="1"/>
</dbReference>
<keyword evidence="5 16" id="KW-0808">Transferase</keyword>
<evidence type="ECO:0000256" key="3">
    <source>
        <dbReference type="ARBA" id="ARBA00012438"/>
    </source>
</evidence>
<keyword evidence="11" id="KW-0902">Two-component regulatory system</keyword>
<evidence type="ECO:0000256" key="14">
    <source>
        <dbReference type="SAM" id="Phobius"/>
    </source>
</evidence>
<dbReference type="FunFam" id="3.30.565.10:FF:000013">
    <property type="entry name" value="Two-component sensor histidine kinase"/>
    <property type="match status" value="1"/>
</dbReference>
<dbReference type="InterPro" id="IPR003594">
    <property type="entry name" value="HATPase_dom"/>
</dbReference>
<sequence length="361" mass="41815">MKLNKRGKNYLLSALFKRYIIQCAVCSAIILASTFLLKIIVQKILSKYVLNYYLYYRALYLDIVAVIVWGCCIIYLTYRLLKKVVDYVYELQAATGKMFDPNISYIELSPELSEIAANINRLKQEAESNARLAKENEQRKNDLIMYLAHDLKTPLSSVIGYLTLLKDESQMSKELREKYLSISLDKAERLEDLINEFFEITRFNMSNITLQYTKINLTRMLEQLIYEFKPMLKEKNLQCNLCAAADIMLRCDADKIQRVFDNLLRNAVIYSFENTEITINAQCQDKTVRIVFHNYGDTIPEEKLNRIFEQFYRLDTARSTSRGGAGLGLAIARQIVELHNGTITAKSQEEQIEFSITLPLS</sequence>
<dbReference type="InterPro" id="IPR058212">
    <property type="entry name" value="VanS-like"/>
</dbReference>
<dbReference type="SMART" id="SM00387">
    <property type="entry name" value="HATPase_c"/>
    <property type="match status" value="1"/>
</dbReference>
<dbReference type="PRINTS" id="PR00344">
    <property type="entry name" value="BCTRLSENSOR"/>
</dbReference>
<dbReference type="GO" id="GO:0004721">
    <property type="term" value="F:phosphoprotein phosphatase activity"/>
    <property type="evidence" value="ECO:0007669"/>
    <property type="project" value="TreeGrafter"/>
</dbReference>
<dbReference type="PANTHER" id="PTHR45453">
    <property type="entry name" value="PHOSPHATE REGULON SENSOR PROTEIN PHOR"/>
    <property type="match status" value="1"/>
</dbReference>
<keyword evidence="12 14" id="KW-0472">Membrane</keyword>
<evidence type="ECO:0000256" key="10">
    <source>
        <dbReference type="ARBA" id="ARBA00022989"/>
    </source>
</evidence>
<dbReference type="CDD" id="cd00082">
    <property type="entry name" value="HisKA"/>
    <property type="match status" value="1"/>
</dbReference>
<dbReference type="AlphaFoldDB" id="A0A564W6D8"/>
<feature type="coiled-coil region" evidence="13">
    <location>
        <begin position="116"/>
        <end position="143"/>
    </location>
</feature>
<dbReference type="InterPro" id="IPR050351">
    <property type="entry name" value="BphY/WalK/GraS-like"/>
</dbReference>
<evidence type="ECO:0000256" key="13">
    <source>
        <dbReference type="SAM" id="Coils"/>
    </source>
</evidence>
<evidence type="ECO:0000256" key="5">
    <source>
        <dbReference type="ARBA" id="ARBA00022679"/>
    </source>
</evidence>
<evidence type="ECO:0000256" key="11">
    <source>
        <dbReference type="ARBA" id="ARBA00023012"/>
    </source>
</evidence>
<keyword evidence="13" id="KW-0175">Coiled coil</keyword>
<dbReference type="PANTHER" id="PTHR45453:SF1">
    <property type="entry name" value="PHOSPHATE REGULON SENSOR PROTEIN PHOR"/>
    <property type="match status" value="1"/>
</dbReference>
<dbReference type="RefSeq" id="WP_144095127.1">
    <property type="nucleotide sequence ID" value="NZ_CABHMX010000037.1"/>
</dbReference>
<dbReference type="SUPFAM" id="SSF47384">
    <property type="entry name" value="Homodimeric domain of signal transducing histidine kinase"/>
    <property type="match status" value="1"/>
</dbReference>
<comment type="catalytic activity">
    <reaction evidence="1">
        <text>ATP + protein L-histidine = ADP + protein N-phospho-L-histidine.</text>
        <dbReference type="EC" id="2.7.13.3"/>
    </reaction>
</comment>
<evidence type="ECO:0000256" key="2">
    <source>
        <dbReference type="ARBA" id="ARBA00004370"/>
    </source>
</evidence>
<comment type="subcellular location">
    <subcellularLocation>
        <location evidence="2">Membrane</location>
    </subcellularLocation>
</comment>
<evidence type="ECO:0000256" key="6">
    <source>
        <dbReference type="ARBA" id="ARBA00022692"/>
    </source>
</evidence>
<dbReference type="NCBIfam" id="NF033091">
    <property type="entry name" value="HK_VanS_ACDEFG"/>
    <property type="match status" value="1"/>
</dbReference>
<dbReference type="EC" id="2.7.13.3" evidence="3"/>
<evidence type="ECO:0000256" key="12">
    <source>
        <dbReference type="ARBA" id="ARBA00023136"/>
    </source>
</evidence>
<keyword evidence="4" id="KW-0597">Phosphoprotein</keyword>
<dbReference type="GO" id="GO:0016036">
    <property type="term" value="P:cellular response to phosphate starvation"/>
    <property type="evidence" value="ECO:0007669"/>
    <property type="project" value="TreeGrafter"/>
</dbReference>
<dbReference type="Gene3D" id="3.30.565.10">
    <property type="entry name" value="Histidine kinase-like ATPase, C-terminal domain"/>
    <property type="match status" value="1"/>
</dbReference>
<dbReference type="InterPro" id="IPR003661">
    <property type="entry name" value="HisK_dim/P_dom"/>
</dbReference>
<gene>
    <name evidence="16" type="primary">phoR_6</name>
    <name evidence="16" type="ORF">RSSSTS7063_01049</name>
</gene>
<dbReference type="InterPro" id="IPR036097">
    <property type="entry name" value="HisK_dim/P_sf"/>
</dbReference>
<feature type="transmembrane region" description="Helical" evidence="14">
    <location>
        <begin position="20"/>
        <end position="41"/>
    </location>
</feature>
<dbReference type="GO" id="GO:0000155">
    <property type="term" value="F:phosphorelay sensor kinase activity"/>
    <property type="evidence" value="ECO:0007669"/>
    <property type="project" value="InterPro"/>
</dbReference>
<evidence type="ECO:0000256" key="9">
    <source>
        <dbReference type="ARBA" id="ARBA00022840"/>
    </source>
</evidence>
<dbReference type="InterPro" id="IPR036890">
    <property type="entry name" value="HATPase_C_sf"/>
</dbReference>
<evidence type="ECO:0000256" key="4">
    <source>
        <dbReference type="ARBA" id="ARBA00022553"/>
    </source>
</evidence>
<accession>A0A564W6D8</accession>
<keyword evidence="6 14" id="KW-0812">Transmembrane</keyword>
<proteinExistence type="predicted"/>
<organism evidence="16 17">
    <name type="scientific">Blautia luti</name>
    <dbReference type="NCBI Taxonomy" id="89014"/>
    <lineage>
        <taxon>Bacteria</taxon>
        <taxon>Bacillati</taxon>
        <taxon>Bacillota</taxon>
        <taxon>Clostridia</taxon>
        <taxon>Lachnospirales</taxon>
        <taxon>Lachnospiraceae</taxon>
        <taxon>Blautia</taxon>
    </lineage>
</organism>
<dbReference type="Pfam" id="PF02518">
    <property type="entry name" value="HATPase_c"/>
    <property type="match status" value="1"/>
</dbReference>
<protein>
    <recommendedName>
        <fullName evidence="3">histidine kinase</fullName>
        <ecNumber evidence="3">2.7.13.3</ecNumber>
    </recommendedName>
</protein>
<keyword evidence="9" id="KW-0067">ATP-binding</keyword>
<evidence type="ECO:0000313" key="17">
    <source>
        <dbReference type="Proteomes" id="UP000408482"/>
    </source>
</evidence>
<feature type="transmembrane region" description="Helical" evidence="14">
    <location>
        <begin position="53"/>
        <end position="76"/>
    </location>
</feature>
<evidence type="ECO:0000256" key="7">
    <source>
        <dbReference type="ARBA" id="ARBA00022741"/>
    </source>
</evidence>
<dbReference type="InterPro" id="IPR004358">
    <property type="entry name" value="Sig_transdc_His_kin-like_C"/>
</dbReference>
<feature type="domain" description="Histidine kinase" evidence="15">
    <location>
        <begin position="146"/>
        <end position="361"/>
    </location>
</feature>
<name>A0A564W6D8_9FIRM</name>
<evidence type="ECO:0000256" key="1">
    <source>
        <dbReference type="ARBA" id="ARBA00000085"/>
    </source>
</evidence>
<dbReference type="PROSITE" id="PS50109">
    <property type="entry name" value="HIS_KIN"/>
    <property type="match status" value="1"/>
</dbReference>
<keyword evidence="10 14" id="KW-1133">Transmembrane helix</keyword>
<dbReference type="Proteomes" id="UP000408482">
    <property type="component" value="Unassembled WGS sequence"/>
</dbReference>
<dbReference type="Pfam" id="PF00512">
    <property type="entry name" value="HisKA"/>
    <property type="match status" value="1"/>
</dbReference>
<evidence type="ECO:0000259" key="15">
    <source>
        <dbReference type="PROSITE" id="PS50109"/>
    </source>
</evidence>
<keyword evidence="8" id="KW-0418">Kinase</keyword>
<dbReference type="InterPro" id="IPR005467">
    <property type="entry name" value="His_kinase_dom"/>
</dbReference>